<dbReference type="CDD" id="cd00038">
    <property type="entry name" value="CAP_ED"/>
    <property type="match status" value="1"/>
</dbReference>
<evidence type="ECO:0000259" key="1">
    <source>
        <dbReference type="PROSITE" id="PS50042"/>
    </source>
</evidence>
<dbReference type="PROSITE" id="PS50042">
    <property type="entry name" value="CNMP_BINDING_3"/>
    <property type="match status" value="1"/>
</dbReference>
<dbReference type="RefSeq" id="WP_033212297.1">
    <property type="nucleotide sequence ID" value="NZ_LGUP01000069.1"/>
</dbReference>
<dbReference type="AlphaFoldDB" id="A0A0L8L0U6"/>
<feature type="domain" description="Cyclic nucleotide-binding" evidence="1">
    <location>
        <begin position="9"/>
        <end position="112"/>
    </location>
</feature>
<gene>
    <name evidence="2" type="ORF">ADK34_09620</name>
</gene>
<evidence type="ECO:0000313" key="2">
    <source>
        <dbReference type="EMBL" id="KOG31873.1"/>
    </source>
</evidence>
<dbReference type="InterPro" id="IPR018490">
    <property type="entry name" value="cNMP-bd_dom_sf"/>
</dbReference>
<reference evidence="2 3" key="1">
    <citation type="submission" date="2015-06" db="EMBL/GenBank/DDBJ databases">
        <authorList>
            <person name="Hoefler B.C."/>
            <person name="Straight P.D."/>
        </authorList>
    </citation>
    <scope>NUCLEOTIDE SEQUENCE [LARGE SCALE GENOMIC DNA]</scope>
    <source>
        <strain evidence="2 3">NRRL 3427</strain>
    </source>
</reference>
<dbReference type="EMBL" id="LGUP01000069">
    <property type="protein sequence ID" value="KOG31873.1"/>
    <property type="molecule type" value="Genomic_DNA"/>
</dbReference>
<name>A0A0L8L0U6_STRVR</name>
<sequence>MRSDPSPRLTTALSADQHDRLMACARPVDLPESTRLFEEGDPAQRFWILRTGTVTLDVPVPGRQPAVIDTVNAGELLGWSWLFAPYRRHSGAEAMTRVRAYEFDAVAVRMMMDADPGLGSALGYLVGQTLARRLVAARVRLLDLYAPHGSGL</sequence>
<dbReference type="OrthoDB" id="290916at2"/>
<dbReference type="InterPro" id="IPR000595">
    <property type="entry name" value="cNMP-bd_dom"/>
</dbReference>
<dbReference type="InterPro" id="IPR014710">
    <property type="entry name" value="RmlC-like_jellyroll"/>
</dbReference>
<accession>A0A0L8L0U6</accession>
<dbReference type="Gene3D" id="2.60.120.10">
    <property type="entry name" value="Jelly Rolls"/>
    <property type="match status" value="1"/>
</dbReference>
<dbReference type="PATRIC" id="fig|1938.6.peg.2109"/>
<proteinExistence type="predicted"/>
<comment type="caution">
    <text evidence="2">The sequence shown here is derived from an EMBL/GenBank/DDBJ whole genome shotgun (WGS) entry which is preliminary data.</text>
</comment>
<organism evidence="2 3">
    <name type="scientific">Streptomyces viridochromogenes</name>
    <dbReference type="NCBI Taxonomy" id="1938"/>
    <lineage>
        <taxon>Bacteria</taxon>
        <taxon>Bacillati</taxon>
        <taxon>Actinomycetota</taxon>
        <taxon>Actinomycetes</taxon>
        <taxon>Kitasatosporales</taxon>
        <taxon>Streptomycetaceae</taxon>
        <taxon>Streptomyces</taxon>
    </lineage>
</organism>
<dbReference type="SUPFAM" id="SSF51206">
    <property type="entry name" value="cAMP-binding domain-like"/>
    <property type="match status" value="1"/>
</dbReference>
<dbReference type="Pfam" id="PF00027">
    <property type="entry name" value="cNMP_binding"/>
    <property type="match status" value="1"/>
</dbReference>
<dbReference type="Proteomes" id="UP000037023">
    <property type="component" value="Unassembled WGS sequence"/>
</dbReference>
<evidence type="ECO:0000313" key="3">
    <source>
        <dbReference type="Proteomes" id="UP000037023"/>
    </source>
</evidence>
<protein>
    <recommendedName>
        <fullName evidence="1">Cyclic nucleotide-binding domain-containing protein</fullName>
    </recommendedName>
</protein>
<dbReference type="SMART" id="SM00100">
    <property type="entry name" value="cNMP"/>
    <property type="match status" value="1"/>
</dbReference>